<accession>A0A5R9C8W7</accession>
<gene>
    <name evidence="2" type="ORF">FEZ48_00115</name>
</gene>
<dbReference type="EMBL" id="VBTE01000001">
    <property type="protein sequence ID" value="TLQ09589.1"/>
    <property type="molecule type" value="Genomic_DNA"/>
</dbReference>
<reference evidence="2 3" key="1">
    <citation type="submission" date="2019-05" db="EMBL/GenBank/DDBJ databases">
        <title>The metagenome of a microbial culture collection derived from dairy environment covers the genomic content of the human microbiome.</title>
        <authorList>
            <person name="Roder T."/>
            <person name="Wuthrich D."/>
            <person name="Sattari Z."/>
            <person name="Von Ah U."/>
            <person name="Bar C."/>
            <person name="Ronchi F."/>
            <person name="Macpherson A.J."/>
            <person name="Ganal-Vonarburg S.C."/>
            <person name="Bruggmann R."/>
            <person name="Vergeres G."/>
        </authorList>
    </citation>
    <scope>NUCLEOTIDE SEQUENCE [LARGE SCALE GENOMIC DNA]</scope>
    <source>
        <strain evidence="2 3">FAM 24235</strain>
    </source>
</reference>
<evidence type="ECO:0000313" key="2">
    <source>
        <dbReference type="EMBL" id="TLQ09589.1"/>
    </source>
</evidence>
<dbReference type="RefSeq" id="WP_138470305.1">
    <property type="nucleotide sequence ID" value="NZ_JBGQQG010000016.1"/>
</dbReference>
<sequence>MKKLITVRNVTGLAGVFLLSGCGSSSAGDIIKESIEVVEQAESYNENIVNTIESESESESESETIDFSFKEAYSFDPYTRSKTEFKVGGEEKGFMNVRYVDDTFYLQAVEDSSWIPWDEETEELDPIYSNISINPKESEEAAFNLAVLKQMTEHEEDIEITEEDGQYVLQLSLPDQEDYSDELLESIAYKSAFGEIMDTAKADEEWLFTGLEMVAHIDKESKTLNYQEVKIVSEPVDMTDPNEAVNETLQITYEDYNDVSPIEVPEDIMAMSEEDEKNYVDLNEEGSKNETADMPGVIASGGGSSEGAEDLFISIPPIYQDTKYASTLEGFDVHIPAINSLVPDSAVMIVWSSMATMGEDKWDAWFVLVNRTGEDIKNVDTTFTFENEYGEVLVESMPMSFSEEDYGIIKNGGILPFLVDIPLESQDAFQDVITHVHAWPTVEKFDFERVE</sequence>
<feature type="chain" id="PRO_5039654045" description="DUF5067 domain-containing protein" evidence="1">
    <location>
        <begin position="28"/>
        <end position="451"/>
    </location>
</feature>
<comment type="caution">
    <text evidence="2">The sequence shown here is derived from an EMBL/GenBank/DDBJ whole genome shotgun (WGS) entry which is preliminary data.</text>
</comment>
<evidence type="ECO:0000313" key="3">
    <source>
        <dbReference type="Proteomes" id="UP000307201"/>
    </source>
</evidence>
<proteinExistence type="predicted"/>
<dbReference type="OrthoDB" id="1957331at2"/>
<dbReference type="Proteomes" id="UP000307201">
    <property type="component" value="Unassembled WGS sequence"/>
</dbReference>
<dbReference type="PROSITE" id="PS51257">
    <property type="entry name" value="PROKAR_LIPOPROTEIN"/>
    <property type="match status" value="1"/>
</dbReference>
<dbReference type="Pfam" id="PF20316">
    <property type="entry name" value="DUF6612"/>
    <property type="match status" value="1"/>
</dbReference>
<evidence type="ECO:0008006" key="4">
    <source>
        <dbReference type="Google" id="ProtNLM"/>
    </source>
</evidence>
<keyword evidence="1" id="KW-0732">Signal</keyword>
<dbReference type="AlphaFoldDB" id="A0A5R9C8W7"/>
<organism evidence="2 3">
    <name type="scientific">Marinilactibacillus psychrotolerans</name>
    <dbReference type="NCBI Taxonomy" id="191770"/>
    <lineage>
        <taxon>Bacteria</taxon>
        <taxon>Bacillati</taxon>
        <taxon>Bacillota</taxon>
        <taxon>Bacilli</taxon>
        <taxon>Lactobacillales</taxon>
        <taxon>Carnobacteriaceae</taxon>
        <taxon>Marinilactibacillus</taxon>
    </lineage>
</organism>
<name>A0A5R9C8W7_9LACT</name>
<evidence type="ECO:0000256" key="1">
    <source>
        <dbReference type="SAM" id="SignalP"/>
    </source>
</evidence>
<protein>
    <recommendedName>
        <fullName evidence="4">DUF5067 domain-containing protein</fullName>
    </recommendedName>
</protein>
<dbReference type="InterPro" id="IPR046720">
    <property type="entry name" value="DUF6612"/>
</dbReference>
<feature type="signal peptide" evidence="1">
    <location>
        <begin position="1"/>
        <end position="27"/>
    </location>
</feature>